<feature type="transmembrane region" description="Helical" evidence="1">
    <location>
        <begin position="48"/>
        <end position="67"/>
    </location>
</feature>
<keyword evidence="1" id="KW-0472">Membrane</keyword>
<dbReference type="Pfam" id="PF09980">
    <property type="entry name" value="DUF2214"/>
    <property type="match status" value="1"/>
</dbReference>
<keyword evidence="3" id="KW-1185">Reference proteome</keyword>
<dbReference type="Proteomes" id="UP001331561">
    <property type="component" value="Unassembled WGS sequence"/>
</dbReference>
<comment type="caution">
    <text evidence="2">The sequence shown here is derived from an EMBL/GenBank/DDBJ whole genome shotgun (WGS) entry which is preliminary data.</text>
</comment>
<evidence type="ECO:0000313" key="2">
    <source>
        <dbReference type="EMBL" id="MEC5387460.1"/>
    </source>
</evidence>
<keyword evidence="1" id="KW-0812">Transmembrane</keyword>
<accession>A0ABU6K6X0</accession>
<keyword evidence="1" id="KW-1133">Transmembrane helix</keyword>
<name>A0ABU6K6X0_9RHOO</name>
<reference evidence="2 3" key="1">
    <citation type="submission" date="2024-01" db="EMBL/GenBank/DDBJ databases">
        <title>Uliginosibacterium soil sp. nov.</title>
        <authorList>
            <person name="Lv Y."/>
        </authorList>
    </citation>
    <scope>NUCLEOTIDE SEQUENCE [LARGE SCALE GENOMIC DNA]</scope>
    <source>
        <strain evidence="2 3">H3</strain>
    </source>
</reference>
<gene>
    <name evidence="2" type="ORF">VVD49_17145</name>
</gene>
<protein>
    <submittedName>
        <fullName evidence="2">DUF2214 family protein</fullName>
    </submittedName>
</protein>
<dbReference type="RefSeq" id="WP_327600429.1">
    <property type="nucleotide sequence ID" value="NZ_JAYXHS010000003.1"/>
</dbReference>
<proteinExistence type="predicted"/>
<sequence length="153" mass="16966">MTSYLPAISAFIHHLAAFMLIGALIVERALIVLPLTVESARRLNATDMLFGIAAGIVLVIGVLRVMYFEKGGSYYLHSLPFLVKLTLFLLIGLLSIYPTVTFLGWRKDLRADRVPVVTDRTLSRLRRVITLELVLVVPLLLCAALMARGIGQF</sequence>
<organism evidence="2 3">
    <name type="scientific">Uliginosibacterium silvisoli</name>
    <dbReference type="NCBI Taxonomy" id="3114758"/>
    <lineage>
        <taxon>Bacteria</taxon>
        <taxon>Pseudomonadati</taxon>
        <taxon>Pseudomonadota</taxon>
        <taxon>Betaproteobacteria</taxon>
        <taxon>Rhodocyclales</taxon>
        <taxon>Zoogloeaceae</taxon>
        <taxon>Uliginosibacterium</taxon>
    </lineage>
</organism>
<feature type="transmembrane region" description="Helical" evidence="1">
    <location>
        <begin position="12"/>
        <end position="36"/>
    </location>
</feature>
<dbReference type="EMBL" id="JAYXHS010000003">
    <property type="protein sequence ID" value="MEC5387460.1"/>
    <property type="molecule type" value="Genomic_DNA"/>
</dbReference>
<feature type="transmembrane region" description="Helical" evidence="1">
    <location>
        <begin position="87"/>
        <end position="105"/>
    </location>
</feature>
<evidence type="ECO:0000256" key="1">
    <source>
        <dbReference type="SAM" id="Phobius"/>
    </source>
</evidence>
<feature type="transmembrane region" description="Helical" evidence="1">
    <location>
        <begin position="125"/>
        <end position="147"/>
    </location>
</feature>
<dbReference type="InterPro" id="IPR018706">
    <property type="entry name" value="DUF2214_membrane"/>
</dbReference>
<evidence type="ECO:0000313" key="3">
    <source>
        <dbReference type="Proteomes" id="UP001331561"/>
    </source>
</evidence>